<evidence type="ECO:0000259" key="12">
    <source>
        <dbReference type="Pfam" id="PF00288"/>
    </source>
</evidence>
<feature type="domain" description="Galactokinase N-terminal" evidence="14">
    <location>
        <begin position="5"/>
        <end position="40"/>
    </location>
</feature>
<proteinExistence type="inferred from homology"/>
<name>A0A7K3M5G1_9ACTN</name>
<dbReference type="PROSITE" id="PS00627">
    <property type="entry name" value="GHMP_KINASES_ATP"/>
    <property type="match status" value="1"/>
</dbReference>
<protein>
    <recommendedName>
        <fullName evidence="11">Galactokinase</fullName>
        <ecNumber evidence="11">2.7.1.6</ecNumber>
    </recommendedName>
</protein>
<dbReference type="GO" id="GO:0004335">
    <property type="term" value="F:galactokinase activity"/>
    <property type="evidence" value="ECO:0007669"/>
    <property type="project" value="UniProtKB-UniRule"/>
</dbReference>
<dbReference type="AlphaFoldDB" id="A0A7K3M5G1"/>
<evidence type="ECO:0000256" key="2">
    <source>
        <dbReference type="ARBA" id="ARBA00022490"/>
    </source>
</evidence>
<dbReference type="PANTHER" id="PTHR10457">
    <property type="entry name" value="MEVALONATE KINASE/GALACTOKINASE"/>
    <property type="match status" value="1"/>
</dbReference>
<dbReference type="Pfam" id="PF10509">
    <property type="entry name" value="GalKase_gal_bdg"/>
    <property type="match status" value="1"/>
</dbReference>
<dbReference type="GO" id="GO:0046872">
    <property type="term" value="F:metal ion binding"/>
    <property type="evidence" value="ECO:0007669"/>
    <property type="project" value="UniProtKB-KW"/>
</dbReference>
<keyword evidence="5" id="KW-0547">Nucleotide-binding</keyword>
<keyword evidence="4" id="KW-0479">Metal-binding</keyword>
<evidence type="ECO:0000256" key="4">
    <source>
        <dbReference type="ARBA" id="ARBA00022723"/>
    </source>
</evidence>
<evidence type="ECO:0000256" key="8">
    <source>
        <dbReference type="ARBA" id="ARBA00022842"/>
    </source>
</evidence>
<dbReference type="InterPro" id="IPR000705">
    <property type="entry name" value="Galactokinase"/>
</dbReference>
<evidence type="ECO:0000256" key="3">
    <source>
        <dbReference type="ARBA" id="ARBA00022679"/>
    </source>
</evidence>
<dbReference type="FunFam" id="3.30.70.890:FF:000001">
    <property type="entry name" value="Galactokinase"/>
    <property type="match status" value="1"/>
</dbReference>
<dbReference type="InterPro" id="IPR019539">
    <property type="entry name" value="GalKase_N"/>
</dbReference>
<gene>
    <name evidence="15" type="primary">galK</name>
    <name evidence="15" type="ORF">F7O44_15510</name>
</gene>
<dbReference type="PANTHER" id="PTHR10457:SF7">
    <property type="entry name" value="GALACTOKINASE-RELATED"/>
    <property type="match status" value="1"/>
</dbReference>
<dbReference type="InterPro" id="IPR020568">
    <property type="entry name" value="Ribosomal_Su5_D2-typ_SF"/>
</dbReference>
<evidence type="ECO:0000256" key="6">
    <source>
        <dbReference type="ARBA" id="ARBA00022777"/>
    </source>
</evidence>
<dbReference type="SUPFAM" id="SSF55060">
    <property type="entry name" value="GHMP Kinase, C-terminal domain"/>
    <property type="match status" value="1"/>
</dbReference>
<dbReference type="InterPro" id="IPR019741">
    <property type="entry name" value="Galactokinase_CS"/>
</dbReference>
<keyword evidence="10" id="KW-0119">Carbohydrate metabolism</keyword>
<dbReference type="InterPro" id="IPR013750">
    <property type="entry name" value="GHMP_kinase_C_dom"/>
</dbReference>
<evidence type="ECO:0000313" key="16">
    <source>
        <dbReference type="Proteomes" id="UP000460435"/>
    </source>
</evidence>
<keyword evidence="6 15" id="KW-0418">Kinase</keyword>
<keyword evidence="8" id="KW-0460">Magnesium</keyword>
<sequence length="367" mass="37921">MTKSVVGSAPGRVNLIGEHTDYNGGFALPLAIPQRTTATVTARNDDLVSASSRASGMDPVEFSVNTAPGDVTGWGAYVAGVFWALRQAGHEVPGANLRVDSDVPTGAGLSSSAALECAVLVALDTLAGLELEPSTMALLGQQAENGYVGAPTGALDQMASMHGRDGHVVLFDAARGTAEPVPCDLDAAGLTLLVIDTQAPHRHADSEYGARRQTCEAAAEALGVPSLREVQQEPAETILAKLDDDVARRRVRHVLGENQRVSETVELLRAGRIRDIGALLTASHVSLRDDYEVTVPELDVAVDAALEAGALGARMTGGGFGGSIVALVDTARASLVGDEVHRAFARHGFTAPHVFTAIPSAGASATA</sequence>
<dbReference type="InterPro" id="IPR036554">
    <property type="entry name" value="GHMP_kinase_C_sf"/>
</dbReference>
<dbReference type="PRINTS" id="PR00959">
    <property type="entry name" value="MEVGALKINASE"/>
</dbReference>
<dbReference type="Pfam" id="PF08544">
    <property type="entry name" value="GHMP_kinases_C"/>
    <property type="match status" value="1"/>
</dbReference>
<dbReference type="PIRSF" id="PIRSF000530">
    <property type="entry name" value="Galactokinase"/>
    <property type="match status" value="1"/>
</dbReference>
<dbReference type="GO" id="GO:0005829">
    <property type="term" value="C:cytosol"/>
    <property type="evidence" value="ECO:0007669"/>
    <property type="project" value="TreeGrafter"/>
</dbReference>
<organism evidence="15 16">
    <name type="scientific">Phytoactinopolyspora mesophila</name>
    <dbReference type="NCBI Taxonomy" id="2650750"/>
    <lineage>
        <taxon>Bacteria</taxon>
        <taxon>Bacillati</taxon>
        <taxon>Actinomycetota</taxon>
        <taxon>Actinomycetes</taxon>
        <taxon>Jiangellales</taxon>
        <taxon>Jiangellaceae</taxon>
        <taxon>Phytoactinopolyspora</taxon>
    </lineage>
</organism>
<dbReference type="InterPro" id="IPR006206">
    <property type="entry name" value="Mevalonate/galactokinase"/>
</dbReference>
<comment type="caution">
    <text evidence="15">The sequence shown here is derived from an EMBL/GenBank/DDBJ whole genome shotgun (WGS) entry which is preliminary data.</text>
</comment>
<evidence type="ECO:0000256" key="5">
    <source>
        <dbReference type="ARBA" id="ARBA00022741"/>
    </source>
</evidence>
<keyword evidence="16" id="KW-1185">Reference proteome</keyword>
<dbReference type="EC" id="2.7.1.6" evidence="11"/>
<feature type="domain" description="GHMP kinase N-terminal" evidence="12">
    <location>
        <begin position="77"/>
        <end position="163"/>
    </location>
</feature>
<evidence type="ECO:0000313" key="15">
    <source>
        <dbReference type="EMBL" id="NDL58476.1"/>
    </source>
</evidence>
<dbReference type="Gene3D" id="3.30.70.890">
    <property type="entry name" value="GHMP kinase, C-terminal domain"/>
    <property type="match status" value="1"/>
</dbReference>
<dbReference type="NCBIfam" id="TIGR00131">
    <property type="entry name" value="gal_kin"/>
    <property type="match status" value="1"/>
</dbReference>
<dbReference type="FunFam" id="3.30.230.10:FF:000017">
    <property type="entry name" value="Galactokinase"/>
    <property type="match status" value="1"/>
</dbReference>
<dbReference type="SUPFAM" id="SSF54211">
    <property type="entry name" value="Ribosomal protein S5 domain 2-like"/>
    <property type="match status" value="1"/>
</dbReference>
<dbReference type="Proteomes" id="UP000460435">
    <property type="component" value="Unassembled WGS sequence"/>
</dbReference>
<dbReference type="Gene3D" id="3.30.230.10">
    <property type="match status" value="1"/>
</dbReference>
<keyword evidence="2" id="KW-0963">Cytoplasm</keyword>
<evidence type="ECO:0000256" key="9">
    <source>
        <dbReference type="ARBA" id="ARBA00023144"/>
    </source>
</evidence>
<evidence type="ECO:0000256" key="10">
    <source>
        <dbReference type="ARBA" id="ARBA00023277"/>
    </source>
</evidence>
<dbReference type="GO" id="GO:0005524">
    <property type="term" value="F:ATP binding"/>
    <property type="evidence" value="ECO:0007669"/>
    <property type="project" value="UniProtKB-UniRule"/>
</dbReference>
<comment type="similarity">
    <text evidence="1">Belongs to the GHMP kinase family. GalK subfamily.</text>
</comment>
<evidence type="ECO:0000259" key="13">
    <source>
        <dbReference type="Pfam" id="PF08544"/>
    </source>
</evidence>
<evidence type="ECO:0000256" key="11">
    <source>
        <dbReference type="NCBIfam" id="TIGR00131"/>
    </source>
</evidence>
<dbReference type="GO" id="GO:0006012">
    <property type="term" value="P:galactose metabolic process"/>
    <property type="evidence" value="ECO:0007669"/>
    <property type="project" value="UniProtKB-UniRule"/>
</dbReference>
<evidence type="ECO:0000256" key="7">
    <source>
        <dbReference type="ARBA" id="ARBA00022840"/>
    </source>
</evidence>
<feature type="domain" description="GHMP kinase C-terminal" evidence="13">
    <location>
        <begin position="265"/>
        <end position="344"/>
    </location>
</feature>
<evidence type="ECO:0000256" key="1">
    <source>
        <dbReference type="ARBA" id="ARBA00006566"/>
    </source>
</evidence>
<dbReference type="InterPro" id="IPR006204">
    <property type="entry name" value="GHMP_kinase_N_dom"/>
</dbReference>
<keyword evidence="3 15" id="KW-0808">Transferase</keyword>
<dbReference type="PRINTS" id="PR00473">
    <property type="entry name" value="GALCTOKINASE"/>
</dbReference>
<dbReference type="Pfam" id="PF00288">
    <property type="entry name" value="GHMP_kinases_N"/>
    <property type="match status" value="1"/>
</dbReference>
<evidence type="ECO:0000259" key="14">
    <source>
        <dbReference type="Pfam" id="PF10509"/>
    </source>
</evidence>
<dbReference type="InterPro" id="IPR014721">
    <property type="entry name" value="Ribsml_uS5_D2-typ_fold_subgr"/>
</dbReference>
<keyword evidence="7" id="KW-0067">ATP-binding</keyword>
<keyword evidence="9" id="KW-0299">Galactose metabolism</keyword>
<dbReference type="RefSeq" id="WP_162451180.1">
    <property type="nucleotide sequence ID" value="NZ_WLZY01000005.1"/>
</dbReference>
<reference evidence="15 16" key="1">
    <citation type="submission" date="2019-11" db="EMBL/GenBank/DDBJ databases">
        <authorList>
            <person name="Li X.-J."/>
            <person name="Feng X.-M."/>
        </authorList>
    </citation>
    <scope>NUCLEOTIDE SEQUENCE [LARGE SCALE GENOMIC DNA]</scope>
    <source>
        <strain evidence="15 16">XMNu-373</strain>
    </source>
</reference>
<dbReference type="EMBL" id="WLZY01000005">
    <property type="protein sequence ID" value="NDL58476.1"/>
    <property type="molecule type" value="Genomic_DNA"/>
</dbReference>
<dbReference type="PROSITE" id="PS00106">
    <property type="entry name" value="GALACTOKINASE"/>
    <property type="match status" value="1"/>
</dbReference>
<dbReference type="InterPro" id="IPR006203">
    <property type="entry name" value="GHMP_knse_ATP-bd_CS"/>
</dbReference>
<accession>A0A7K3M5G1</accession>